<dbReference type="SUPFAM" id="SSF52317">
    <property type="entry name" value="Class I glutamine amidotransferase-like"/>
    <property type="match status" value="1"/>
</dbReference>
<keyword evidence="7 12" id="KW-0315">Glutamine amidotransferase</keyword>
<proteinExistence type="inferred from homology"/>
<keyword evidence="6 12" id="KW-0378">Hydrolase</keyword>
<organism evidence="15 16">
    <name type="scientific">Candidatus Gottesmanbacteria bacterium RIFCSPHIGHO2_01_FULL_39_10</name>
    <dbReference type="NCBI Taxonomy" id="1798375"/>
    <lineage>
        <taxon>Bacteria</taxon>
        <taxon>Candidatus Gottesmaniibacteriota</taxon>
    </lineage>
</organism>
<comment type="function">
    <text evidence="12">IGPS catalyzes the conversion of PRFAR and glutamine to IGP, AICAR and glutamate. The HisH subunit catalyzes the hydrolysis of glutamine to glutamate and ammonia as part of the synthesis of IGP and AICAR. The resulting ammonia molecule is channeled to the active site of HisF.</text>
</comment>
<dbReference type="AlphaFoldDB" id="A0A1F5ZQC4"/>
<evidence type="ECO:0000256" key="10">
    <source>
        <dbReference type="ARBA" id="ARBA00047838"/>
    </source>
</evidence>
<evidence type="ECO:0000256" key="8">
    <source>
        <dbReference type="ARBA" id="ARBA00023102"/>
    </source>
</evidence>
<feature type="domain" description="Glutamine amidotransferase" evidence="14">
    <location>
        <begin position="4"/>
        <end position="197"/>
    </location>
</feature>
<dbReference type="EC" id="4.3.2.10" evidence="12"/>
<dbReference type="PANTHER" id="PTHR42701">
    <property type="entry name" value="IMIDAZOLE GLYCEROL PHOSPHATE SYNTHASE SUBUNIT HISH"/>
    <property type="match status" value="1"/>
</dbReference>
<evidence type="ECO:0000256" key="3">
    <source>
        <dbReference type="ARBA" id="ARBA00011152"/>
    </source>
</evidence>
<dbReference type="PANTHER" id="PTHR42701:SF1">
    <property type="entry name" value="IMIDAZOLE GLYCEROL PHOSPHATE SYNTHASE SUBUNIT HISH"/>
    <property type="match status" value="1"/>
</dbReference>
<dbReference type="GO" id="GO:0016829">
    <property type="term" value="F:lyase activity"/>
    <property type="evidence" value="ECO:0007669"/>
    <property type="project" value="UniProtKB-KW"/>
</dbReference>
<evidence type="ECO:0000256" key="12">
    <source>
        <dbReference type="HAMAP-Rule" id="MF_00278"/>
    </source>
</evidence>
<evidence type="ECO:0000256" key="6">
    <source>
        <dbReference type="ARBA" id="ARBA00022801"/>
    </source>
</evidence>
<evidence type="ECO:0000313" key="16">
    <source>
        <dbReference type="Proteomes" id="UP000177383"/>
    </source>
</evidence>
<dbReference type="Pfam" id="PF00117">
    <property type="entry name" value="GATase"/>
    <property type="match status" value="1"/>
</dbReference>
<dbReference type="InterPro" id="IPR010139">
    <property type="entry name" value="Imidazole-glycPsynth_HisH"/>
</dbReference>
<evidence type="ECO:0000256" key="2">
    <source>
        <dbReference type="ARBA" id="ARBA00005091"/>
    </source>
</evidence>
<comment type="caution">
    <text evidence="15">The sequence shown here is derived from an EMBL/GenBank/DDBJ whole genome shotgun (WGS) entry which is preliminary data.</text>
</comment>
<evidence type="ECO:0000256" key="4">
    <source>
        <dbReference type="ARBA" id="ARBA00022490"/>
    </source>
</evidence>
<dbReference type="PROSITE" id="PS51273">
    <property type="entry name" value="GATASE_TYPE_1"/>
    <property type="match status" value="1"/>
</dbReference>
<dbReference type="HAMAP" id="MF_00278">
    <property type="entry name" value="HisH"/>
    <property type="match status" value="1"/>
</dbReference>
<dbReference type="Proteomes" id="UP000177383">
    <property type="component" value="Unassembled WGS sequence"/>
</dbReference>
<evidence type="ECO:0000313" key="15">
    <source>
        <dbReference type="EMBL" id="OGG14648.1"/>
    </source>
</evidence>
<evidence type="ECO:0000256" key="11">
    <source>
        <dbReference type="ARBA" id="ARBA00049534"/>
    </source>
</evidence>
<keyword evidence="5 12" id="KW-0028">Amino-acid biosynthesis</keyword>
<accession>A0A1F5ZQC4</accession>
<sequence>MITIIDYGIGNLGSVANALDKLGARYQISSQPKDLRAATSLILPGVGAASEGMRNLKERNIDKVLIEEIDRGKPFLGICLGMQLLFDNSEEGNIKCLSILEGKVKKFQKEKKIPQIGWNSVEIQNSKVKNLFLGIPDNSYLYFVNSYYCIPADKSIIIGETEYGETFPSVIVKENIMATQFHPEKSGKAGFQLLKNFINYVN</sequence>
<dbReference type="STRING" id="1798375.A2773_02575"/>
<dbReference type="GO" id="GO:0000107">
    <property type="term" value="F:imidazoleglycerol-phosphate synthase activity"/>
    <property type="evidence" value="ECO:0007669"/>
    <property type="project" value="UniProtKB-UniRule"/>
</dbReference>
<name>A0A1F5ZQC4_9BACT</name>
<dbReference type="EC" id="3.5.1.2" evidence="12"/>
<dbReference type="GO" id="GO:0004359">
    <property type="term" value="F:glutaminase activity"/>
    <property type="evidence" value="ECO:0007669"/>
    <property type="project" value="UniProtKB-EC"/>
</dbReference>
<dbReference type="FunFam" id="3.40.50.880:FF:000009">
    <property type="entry name" value="Imidazole glycerol phosphate synthase subunit HisH"/>
    <property type="match status" value="1"/>
</dbReference>
<dbReference type="EMBL" id="MFJE01000013">
    <property type="protein sequence ID" value="OGG14648.1"/>
    <property type="molecule type" value="Genomic_DNA"/>
</dbReference>
<reference evidence="15 16" key="1">
    <citation type="journal article" date="2016" name="Nat. Commun.">
        <title>Thousands of microbial genomes shed light on interconnected biogeochemical processes in an aquifer system.</title>
        <authorList>
            <person name="Anantharaman K."/>
            <person name="Brown C.T."/>
            <person name="Hug L.A."/>
            <person name="Sharon I."/>
            <person name="Castelle C.J."/>
            <person name="Probst A.J."/>
            <person name="Thomas B.C."/>
            <person name="Singh A."/>
            <person name="Wilkins M.J."/>
            <person name="Karaoz U."/>
            <person name="Brodie E.L."/>
            <person name="Williams K.H."/>
            <person name="Hubbard S.S."/>
            <person name="Banfield J.F."/>
        </authorList>
    </citation>
    <scope>NUCLEOTIDE SEQUENCE [LARGE SCALE GENOMIC DNA]</scope>
</reference>
<dbReference type="UniPathway" id="UPA00031">
    <property type="reaction ID" value="UER00010"/>
</dbReference>
<evidence type="ECO:0000256" key="7">
    <source>
        <dbReference type="ARBA" id="ARBA00022962"/>
    </source>
</evidence>
<keyword evidence="8 12" id="KW-0368">Histidine biosynthesis</keyword>
<feature type="active site" description="Nucleophile" evidence="12 13">
    <location>
        <position position="79"/>
    </location>
</feature>
<dbReference type="InterPro" id="IPR029062">
    <property type="entry name" value="Class_I_gatase-like"/>
</dbReference>
<protein>
    <recommendedName>
        <fullName evidence="12">Imidazole glycerol phosphate synthase subunit HisH</fullName>
        <ecNumber evidence="12">4.3.2.10</ecNumber>
    </recommendedName>
    <alternativeName>
        <fullName evidence="12">IGP synthase glutaminase subunit</fullName>
        <ecNumber evidence="12">3.5.1.2</ecNumber>
    </alternativeName>
    <alternativeName>
        <fullName evidence="12">IGP synthase subunit HisH</fullName>
    </alternativeName>
    <alternativeName>
        <fullName evidence="12">ImGP synthase subunit HisH</fullName>
        <shortName evidence="12">IGPS subunit HisH</shortName>
    </alternativeName>
</protein>
<dbReference type="PIRSF" id="PIRSF000495">
    <property type="entry name" value="Amidotransf_hisH"/>
    <property type="match status" value="1"/>
</dbReference>
<keyword evidence="15" id="KW-0808">Transferase</keyword>
<keyword evidence="9 12" id="KW-0456">Lyase</keyword>
<feature type="active site" evidence="12 13">
    <location>
        <position position="182"/>
    </location>
</feature>
<dbReference type="GO" id="GO:0005737">
    <property type="term" value="C:cytoplasm"/>
    <property type="evidence" value="ECO:0007669"/>
    <property type="project" value="UniProtKB-SubCell"/>
</dbReference>
<comment type="subunit">
    <text evidence="3 12">Heterodimer of HisH and HisF.</text>
</comment>
<evidence type="ECO:0000256" key="5">
    <source>
        <dbReference type="ARBA" id="ARBA00022605"/>
    </source>
</evidence>
<evidence type="ECO:0000256" key="13">
    <source>
        <dbReference type="PIRSR" id="PIRSR000495-1"/>
    </source>
</evidence>
<evidence type="ECO:0000259" key="14">
    <source>
        <dbReference type="Pfam" id="PF00117"/>
    </source>
</evidence>
<feature type="active site" evidence="12 13">
    <location>
        <position position="184"/>
    </location>
</feature>
<dbReference type="GO" id="GO:0000105">
    <property type="term" value="P:L-histidine biosynthetic process"/>
    <property type="evidence" value="ECO:0007669"/>
    <property type="project" value="UniProtKB-UniRule"/>
</dbReference>
<dbReference type="CDD" id="cd01748">
    <property type="entry name" value="GATase1_IGP_Synthase"/>
    <property type="match status" value="1"/>
</dbReference>
<evidence type="ECO:0000256" key="1">
    <source>
        <dbReference type="ARBA" id="ARBA00004496"/>
    </source>
</evidence>
<dbReference type="NCBIfam" id="TIGR01855">
    <property type="entry name" value="IMP_synth_hisH"/>
    <property type="match status" value="1"/>
</dbReference>
<keyword evidence="4 12" id="KW-0963">Cytoplasm</keyword>
<comment type="pathway">
    <text evidence="2 12">Amino-acid biosynthesis; L-histidine biosynthesis; L-histidine from 5-phospho-alpha-D-ribose 1-diphosphate: step 5/9.</text>
</comment>
<evidence type="ECO:0000256" key="9">
    <source>
        <dbReference type="ARBA" id="ARBA00023239"/>
    </source>
</evidence>
<comment type="catalytic activity">
    <reaction evidence="10 12">
        <text>5-[(5-phospho-1-deoxy-D-ribulos-1-ylimino)methylamino]-1-(5-phospho-beta-D-ribosyl)imidazole-4-carboxamide + L-glutamine = D-erythro-1-(imidazol-4-yl)glycerol 3-phosphate + 5-amino-1-(5-phospho-beta-D-ribosyl)imidazole-4-carboxamide + L-glutamate + H(+)</text>
        <dbReference type="Rhea" id="RHEA:24793"/>
        <dbReference type="ChEBI" id="CHEBI:15378"/>
        <dbReference type="ChEBI" id="CHEBI:29985"/>
        <dbReference type="ChEBI" id="CHEBI:58278"/>
        <dbReference type="ChEBI" id="CHEBI:58359"/>
        <dbReference type="ChEBI" id="CHEBI:58475"/>
        <dbReference type="ChEBI" id="CHEBI:58525"/>
        <dbReference type="EC" id="4.3.2.10"/>
    </reaction>
</comment>
<gene>
    <name evidence="12" type="primary">hisH</name>
    <name evidence="15" type="ORF">A2773_02575</name>
</gene>
<dbReference type="Gene3D" id="3.40.50.880">
    <property type="match status" value="1"/>
</dbReference>
<comment type="subcellular location">
    <subcellularLocation>
        <location evidence="1 12">Cytoplasm</location>
    </subcellularLocation>
</comment>
<comment type="catalytic activity">
    <reaction evidence="11 12">
        <text>L-glutamine + H2O = L-glutamate + NH4(+)</text>
        <dbReference type="Rhea" id="RHEA:15889"/>
        <dbReference type="ChEBI" id="CHEBI:15377"/>
        <dbReference type="ChEBI" id="CHEBI:28938"/>
        <dbReference type="ChEBI" id="CHEBI:29985"/>
        <dbReference type="ChEBI" id="CHEBI:58359"/>
        <dbReference type="EC" id="3.5.1.2"/>
    </reaction>
</comment>
<dbReference type="InterPro" id="IPR017926">
    <property type="entry name" value="GATASE"/>
</dbReference>